<dbReference type="Pfam" id="PF03703">
    <property type="entry name" value="bPH_2"/>
    <property type="match status" value="3"/>
</dbReference>
<feature type="transmembrane region" description="Helical" evidence="1">
    <location>
        <begin position="27"/>
        <end position="46"/>
    </location>
</feature>
<evidence type="ECO:0000259" key="2">
    <source>
        <dbReference type="Pfam" id="PF03703"/>
    </source>
</evidence>
<feature type="transmembrane region" description="Helical" evidence="1">
    <location>
        <begin position="234"/>
        <end position="254"/>
    </location>
</feature>
<keyword evidence="4" id="KW-1185">Reference proteome</keyword>
<dbReference type="RefSeq" id="WP_092561919.1">
    <property type="nucleotide sequence ID" value="NZ_FNQV01000003.1"/>
</dbReference>
<dbReference type="EMBL" id="FNQV01000003">
    <property type="protein sequence ID" value="SDZ95015.1"/>
    <property type="molecule type" value="Genomic_DNA"/>
</dbReference>
<feature type="domain" description="YdbS-like PH" evidence="2">
    <location>
        <begin position="262"/>
        <end position="318"/>
    </location>
</feature>
<proteinExistence type="predicted"/>
<sequence>MNQDQAPESAPAETAIDWRAVHVVTPLIQAIKGLAVLAAFAVWQLFDIVQDQIDEIAGSARALPSYVFLIVVGVIVAIIIVIGLYSFLAWRRIQYAIGEEAVYYHHGILFRNQRHARLNRIQAVDIVRPLLARFFGLAAVDVQTAGGANSNVQIQFLKEDDAQRVRNEILARAAGVKAGPATPDASADFVEAPERQVLNVGFGQLITSILMSPALVIFTLATVIGIVIAIANGAWGFLFGMVPAIIGLVSWLWARVAGEFDFTLAISPDGIRSRHGLTETRAQTIPPRRIQAVGITQPMLWRLKDWWRVEVNVAGYGGSGESDKSSTSDTKTVLLPVGSRLDLERVLWLIVPDLGVDDPQAVISALLTGTGSAQGFYTAPRRARYLDWFTWRRHGLKVTRTVLLIRGGFFVRRAAVVPHERTQSLGIEQGPLERALKLANFAAHSVSGPVYTKTHHLPEEVALTVLVEQAERARIARGHEGPEEWMRRAVSVAS</sequence>
<dbReference type="Proteomes" id="UP000199288">
    <property type="component" value="Unassembled WGS sequence"/>
</dbReference>
<protein>
    <submittedName>
        <fullName evidence="3">Putative membrane protein</fullName>
    </submittedName>
</protein>
<feature type="transmembrane region" description="Helical" evidence="1">
    <location>
        <begin position="66"/>
        <end position="88"/>
    </location>
</feature>
<feature type="transmembrane region" description="Helical" evidence="1">
    <location>
        <begin position="205"/>
        <end position="228"/>
    </location>
</feature>
<feature type="domain" description="YdbS-like PH" evidence="2">
    <location>
        <begin position="90"/>
        <end position="169"/>
    </location>
</feature>
<evidence type="ECO:0000256" key="1">
    <source>
        <dbReference type="SAM" id="Phobius"/>
    </source>
</evidence>
<dbReference type="InterPro" id="IPR014529">
    <property type="entry name" value="UCP026631"/>
</dbReference>
<dbReference type="InterPro" id="IPR005182">
    <property type="entry name" value="YdbS-like_PH"/>
</dbReference>
<name>A0A1H3X6J3_9ACTO</name>
<keyword evidence="1" id="KW-0472">Membrane</keyword>
<accession>A0A1H3X6J3</accession>
<dbReference type="AlphaFoldDB" id="A0A1H3X6J3"/>
<dbReference type="PANTHER" id="PTHR34473:SF2">
    <property type="entry name" value="UPF0699 TRANSMEMBRANE PROTEIN YDBT"/>
    <property type="match status" value="1"/>
</dbReference>
<keyword evidence="1" id="KW-1133">Transmembrane helix</keyword>
<evidence type="ECO:0000313" key="3">
    <source>
        <dbReference type="EMBL" id="SDZ95015.1"/>
    </source>
</evidence>
<dbReference type="OrthoDB" id="3190163at2"/>
<reference evidence="4" key="1">
    <citation type="submission" date="2016-10" db="EMBL/GenBank/DDBJ databases">
        <authorList>
            <person name="Varghese N."/>
            <person name="Submissions S."/>
        </authorList>
    </citation>
    <scope>NUCLEOTIDE SEQUENCE [LARGE SCALE GENOMIC DNA]</scope>
    <source>
        <strain evidence="4">KPR-1</strain>
    </source>
</reference>
<organism evidence="3 4">
    <name type="scientific">Bowdeniella nasicola</name>
    <dbReference type="NCBI Taxonomy" id="208480"/>
    <lineage>
        <taxon>Bacteria</taxon>
        <taxon>Bacillati</taxon>
        <taxon>Actinomycetota</taxon>
        <taxon>Actinomycetes</taxon>
        <taxon>Actinomycetales</taxon>
        <taxon>Actinomycetaceae</taxon>
        <taxon>Bowdeniella</taxon>
    </lineage>
</organism>
<dbReference type="PANTHER" id="PTHR34473">
    <property type="entry name" value="UPF0699 TRANSMEMBRANE PROTEIN YDBS"/>
    <property type="match status" value="1"/>
</dbReference>
<evidence type="ECO:0000313" key="4">
    <source>
        <dbReference type="Proteomes" id="UP000199288"/>
    </source>
</evidence>
<feature type="domain" description="YdbS-like PH" evidence="2">
    <location>
        <begin position="391"/>
        <end position="458"/>
    </location>
</feature>
<keyword evidence="1" id="KW-0812">Transmembrane</keyword>
<gene>
    <name evidence="3" type="ORF">SAMN02910418_00625</name>
</gene>
<dbReference type="PIRSF" id="PIRSF026631">
    <property type="entry name" value="UCP026631"/>
    <property type="match status" value="1"/>
</dbReference>